<dbReference type="AlphaFoldDB" id="A0A2G9T983"/>
<keyword evidence="2" id="KW-1185">Reference proteome</keyword>
<dbReference type="EMBL" id="KZ396832">
    <property type="protein sequence ID" value="PIO54438.1"/>
    <property type="molecule type" value="Genomic_DNA"/>
</dbReference>
<gene>
    <name evidence="1" type="ORF">TELCIR_24200</name>
</gene>
<sequence length="57" mass="6307">MIIVISLGTVVSSIIIAVQKRGSLGERLSKRTLKIAKMIAYFTCTALPSHIEKEQMM</sequence>
<organism evidence="1 2">
    <name type="scientific">Teladorsagia circumcincta</name>
    <name type="common">Brown stomach worm</name>
    <name type="synonym">Ostertagia circumcincta</name>
    <dbReference type="NCBI Taxonomy" id="45464"/>
    <lineage>
        <taxon>Eukaryota</taxon>
        <taxon>Metazoa</taxon>
        <taxon>Ecdysozoa</taxon>
        <taxon>Nematoda</taxon>
        <taxon>Chromadorea</taxon>
        <taxon>Rhabditida</taxon>
        <taxon>Rhabditina</taxon>
        <taxon>Rhabditomorpha</taxon>
        <taxon>Strongyloidea</taxon>
        <taxon>Trichostrongylidae</taxon>
        <taxon>Teladorsagia</taxon>
    </lineage>
</organism>
<reference evidence="1 2" key="1">
    <citation type="submission" date="2015-09" db="EMBL/GenBank/DDBJ databases">
        <title>Draft genome of the parasitic nematode Teladorsagia circumcincta isolate WARC Sus (inbred).</title>
        <authorList>
            <person name="Mitreva M."/>
        </authorList>
    </citation>
    <scope>NUCLEOTIDE SEQUENCE [LARGE SCALE GENOMIC DNA]</scope>
    <source>
        <strain evidence="1 2">S</strain>
    </source>
</reference>
<accession>A0A2G9T983</accession>
<dbReference type="Proteomes" id="UP000230423">
    <property type="component" value="Unassembled WGS sequence"/>
</dbReference>
<proteinExistence type="predicted"/>
<dbReference type="OrthoDB" id="410315at2759"/>
<feature type="non-terminal residue" evidence="1">
    <location>
        <position position="57"/>
    </location>
</feature>
<protein>
    <submittedName>
        <fullName evidence="1">Uncharacterized protein</fullName>
    </submittedName>
</protein>
<name>A0A2G9T983_TELCI</name>
<evidence type="ECO:0000313" key="2">
    <source>
        <dbReference type="Proteomes" id="UP000230423"/>
    </source>
</evidence>
<evidence type="ECO:0000313" key="1">
    <source>
        <dbReference type="EMBL" id="PIO54438.1"/>
    </source>
</evidence>